<dbReference type="InterPro" id="IPR036047">
    <property type="entry name" value="F-box-like_dom_sf"/>
</dbReference>
<name>A0AAD8QY53_LOLMU</name>
<evidence type="ECO:0000259" key="1">
    <source>
        <dbReference type="SMART" id="SM00256"/>
    </source>
</evidence>
<dbReference type="InterPro" id="IPR001810">
    <property type="entry name" value="F-box_dom"/>
</dbReference>
<reference evidence="2" key="1">
    <citation type="submission" date="2023-07" db="EMBL/GenBank/DDBJ databases">
        <title>A chromosome-level genome assembly of Lolium multiflorum.</title>
        <authorList>
            <person name="Chen Y."/>
            <person name="Copetti D."/>
            <person name="Kolliker R."/>
            <person name="Studer B."/>
        </authorList>
    </citation>
    <scope>NUCLEOTIDE SEQUENCE</scope>
    <source>
        <strain evidence="2">02402/16</strain>
        <tissue evidence="2">Leaf</tissue>
    </source>
</reference>
<comment type="caution">
    <text evidence="2">The sequence shown here is derived from an EMBL/GenBank/DDBJ whole genome shotgun (WGS) entry which is preliminary data.</text>
</comment>
<feature type="domain" description="F-box" evidence="1">
    <location>
        <begin position="21"/>
        <end position="61"/>
    </location>
</feature>
<protein>
    <recommendedName>
        <fullName evidence="1">F-box domain-containing protein</fullName>
    </recommendedName>
</protein>
<gene>
    <name evidence="2" type="ORF">QYE76_033840</name>
</gene>
<keyword evidence="3" id="KW-1185">Reference proteome</keyword>
<dbReference type="Pfam" id="PF00646">
    <property type="entry name" value="F-box"/>
    <property type="match status" value="1"/>
</dbReference>
<dbReference type="Gene3D" id="1.20.1280.50">
    <property type="match status" value="1"/>
</dbReference>
<proteinExistence type="predicted"/>
<dbReference type="SMART" id="SM00256">
    <property type="entry name" value="FBOX"/>
    <property type="match status" value="1"/>
</dbReference>
<organism evidence="2 3">
    <name type="scientific">Lolium multiflorum</name>
    <name type="common">Italian ryegrass</name>
    <name type="synonym">Lolium perenne subsp. multiflorum</name>
    <dbReference type="NCBI Taxonomy" id="4521"/>
    <lineage>
        <taxon>Eukaryota</taxon>
        <taxon>Viridiplantae</taxon>
        <taxon>Streptophyta</taxon>
        <taxon>Embryophyta</taxon>
        <taxon>Tracheophyta</taxon>
        <taxon>Spermatophyta</taxon>
        <taxon>Magnoliopsida</taxon>
        <taxon>Liliopsida</taxon>
        <taxon>Poales</taxon>
        <taxon>Poaceae</taxon>
        <taxon>BOP clade</taxon>
        <taxon>Pooideae</taxon>
        <taxon>Poodae</taxon>
        <taxon>Poeae</taxon>
        <taxon>Poeae Chloroplast Group 2 (Poeae type)</taxon>
        <taxon>Loliodinae</taxon>
        <taxon>Loliinae</taxon>
        <taxon>Lolium</taxon>
    </lineage>
</organism>
<sequence length="528" mass="59016">MPPPAKRRRRRTRQSSSWPDLPPELLADVLGRLQLADRARFRGACKTWRAAERDNPCRLPMPWLAAPGRCVSLQDAAIYGAALTDQDARGAACRGSFGNWLALVPTSDDHCLPFLLHAFTMARIQLPRWVGEPISKIVLSSAPDSECCTVAAIVHMQDDVATKRCSLIAVCRCPGQPSSRWSIRTNPRNIQDIAFFNGKLYAVDGKEHIFIYENDRLQELRDKVWKNPSSGSLGDGDCRLYLVPCHGRLILVRRSFRLKHGRSHRSCPSAVYAFDDSGDSYRWVTVSSLEEGHAIFVGDACCTTFPVQASSSGSRIRENQICFIDNELAAVFDAGRGSVRRASFRSVQSYDVRSGCLRTYRPSGAAAASGAWQCDAVQRLPLRRRHETMAPPLPRTYSESQLWLSEVLDCLGAEEPNYTMDAAPGVRVNVTAVTLDVTARVSISIPKTRTTTDHHQFLFAGRHQSGHQAAQVAAHKAVTFLRSAFRNTLDDSPWSSIPHYHRHVDDKDAEEQDHKVPDLDWWFIQDPL</sequence>
<dbReference type="AlphaFoldDB" id="A0AAD8QY53"/>
<dbReference type="SUPFAM" id="SSF81383">
    <property type="entry name" value="F-box domain"/>
    <property type="match status" value="1"/>
</dbReference>
<dbReference type="Pfam" id="PF03478">
    <property type="entry name" value="Beta-prop_KIB1-4"/>
    <property type="match status" value="1"/>
</dbReference>
<dbReference type="EMBL" id="JAUUTY010000007">
    <property type="protein sequence ID" value="KAK1610167.1"/>
    <property type="molecule type" value="Genomic_DNA"/>
</dbReference>
<evidence type="ECO:0000313" key="3">
    <source>
        <dbReference type="Proteomes" id="UP001231189"/>
    </source>
</evidence>
<dbReference type="Proteomes" id="UP001231189">
    <property type="component" value="Unassembled WGS sequence"/>
</dbReference>
<dbReference type="PANTHER" id="PTHR33110">
    <property type="entry name" value="F-BOX/KELCH-REPEAT PROTEIN-RELATED"/>
    <property type="match status" value="1"/>
</dbReference>
<accession>A0AAD8QY53</accession>
<dbReference type="PANTHER" id="PTHR33110:SF39">
    <property type="entry name" value="OS04G0514700 PROTEIN"/>
    <property type="match status" value="1"/>
</dbReference>
<evidence type="ECO:0000313" key="2">
    <source>
        <dbReference type="EMBL" id="KAK1610167.1"/>
    </source>
</evidence>
<dbReference type="InterPro" id="IPR005174">
    <property type="entry name" value="KIB1-4_b-propeller"/>
</dbReference>